<dbReference type="SUPFAM" id="SSF52096">
    <property type="entry name" value="ClpP/crotonase"/>
    <property type="match status" value="1"/>
</dbReference>
<dbReference type="SUPFAM" id="SSF50156">
    <property type="entry name" value="PDZ domain-like"/>
    <property type="match status" value="1"/>
</dbReference>
<keyword evidence="6" id="KW-0812">Transmembrane</keyword>
<dbReference type="InterPro" id="IPR029045">
    <property type="entry name" value="ClpP/crotonase-like_dom_sf"/>
</dbReference>
<organism evidence="8 9">
    <name type="scientific">Vagococcus carniphilus</name>
    <dbReference type="NCBI Taxonomy" id="218144"/>
    <lineage>
        <taxon>Bacteria</taxon>
        <taxon>Bacillati</taxon>
        <taxon>Bacillota</taxon>
        <taxon>Bacilli</taxon>
        <taxon>Lactobacillales</taxon>
        <taxon>Enterococcaceae</taxon>
        <taxon>Vagococcus</taxon>
    </lineage>
</organism>
<dbReference type="PROSITE" id="PS50106">
    <property type="entry name" value="PDZ"/>
    <property type="match status" value="1"/>
</dbReference>
<evidence type="ECO:0000256" key="2">
    <source>
        <dbReference type="ARBA" id="ARBA00022670"/>
    </source>
</evidence>
<evidence type="ECO:0000259" key="7">
    <source>
        <dbReference type="PROSITE" id="PS50106"/>
    </source>
</evidence>
<dbReference type="Gene3D" id="1.10.101.10">
    <property type="entry name" value="PGBD-like superfamily/PGBD"/>
    <property type="match status" value="1"/>
</dbReference>
<dbReference type="InterPro" id="IPR005151">
    <property type="entry name" value="Tail-specific_protease"/>
</dbReference>
<name>A0AAW8U652_9ENTE</name>
<dbReference type="GO" id="GO:0006508">
    <property type="term" value="P:proteolysis"/>
    <property type="evidence" value="ECO:0007669"/>
    <property type="project" value="UniProtKB-KW"/>
</dbReference>
<evidence type="ECO:0000256" key="6">
    <source>
        <dbReference type="SAM" id="Phobius"/>
    </source>
</evidence>
<reference evidence="8" key="1">
    <citation type="submission" date="2023-03" db="EMBL/GenBank/DDBJ databases">
        <authorList>
            <person name="Shen W."/>
            <person name="Cai J."/>
        </authorList>
    </citation>
    <scope>NUCLEOTIDE SEQUENCE</scope>
    <source>
        <strain evidence="8">P96-3</strain>
    </source>
</reference>
<keyword evidence="3 5" id="KW-0378">Hydrolase</keyword>
<dbReference type="InterPro" id="IPR036366">
    <property type="entry name" value="PGBDSf"/>
</dbReference>
<dbReference type="GO" id="GO:0008236">
    <property type="term" value="F:serine-type peptidase activity"/>
    <property type="evidence" value="ECO:0007669"/>
    <property type="project" value="UniProtKB-KW"/>
</dbReference>
<dbReference type="AlphaFoldDB" id="A0AAW8U652"/>
<dbReference type="SUPFAM" id="SSF47090">
    <property type="entry name" value="PGBD-like"/>
    <property type="match status" value="1"/>
</dbReference>
<dbReference type="Proteomes" id="UP001268577">
    <property type="component" value="Unassembled WGS sequence"/>
</dbReference>
<evidence type="ECO:0000256" key="4">
    <source>
        <dbReference type="ARBA" id="ARBA00022825"/>
    </source>
</evidence>
<dbReference type="Pfam" id="PF01471">
    <property type="entry name" value="PG_binding_1"/>
    <property type="match status" value="1"/>
</dbReference>
<evidence type="ECO:0000256" key="3">
    <source>
        <dbReference type="ARBA" id="ARBA00022801"/>
    </source>
</evidence>
<dbReference type="GO" id="GO:0004175">
    <property type="term" value="F:endopeptidase activity"/>
    <property type="evidence" value="ECO:0007669"/>
    <property type="project" value="TreeGrafter"/>
</dbReference>
<accession>A0AAW8U652</accession>
<keyword evidence="6" id="KW-1133">Transmembrane helix</keyword>
<gene>
    <name evidence="8" type="ORF">P7H70_06115</name>
</gene>
<evidence type="ECO:0000256" key="1">
    <source>
        <dbReference type="ARBA" id="ARBA00009179"/>
    </source>
</evidence>
<comment type="caution">
    <text evidence="8">The sequence shown here is derived from an EMBL/GenBank/DDBJ whole genome shotgun (WGS) entry which is preliminary data.</text>
</comment>
<dbReference type="EMBL" id="JARQBZ010000009">
    <property type="protein sequence ID" value="MDT2833625.1"/>
    <property type="molecule type" value="Genomic_DNA"/>
</dbReference>
<dbReference type="Pfam" id="PF17820">
    <property type="entry name" value="PDZ_6"/>
    <property type="match status" value="1"/>
</dbReference>
<evidence type="ECO:0000313" key="9">
    <source>
        <dbReference type="Proteomes" id="UP001268577"/>
    </source>
</evidence>
<feature type="domain" description="PDZ" evidence="7">
    <location>
        <begin position="100"/>
        <end position="169"/>
    </location>
</feature>
<dbReference type="PANTHER" id="PTHR32060">
    <property type="entry name" value="TAIL-SPECIFIC PROTEASE"/>
    <property type="match status" value="1"/>
</dbReference>
<dbReference type="InterPro" id="IPR002477">
    <property type="entry name" value="Peptidoglycan-bd-like"/>
</dbReference>
<dbReference type="InterPro" id="IPR036034">
    <property type="entry name" value="PDZ_sf"/>
</dbReference>
<dbReference type="SMART" id="SM00228">
    <property type="entry name" value="PDZ"/>
    <property type="match status" value="1"/>
</dbReference>
<sequence>MEPKQTKKISIFQYVLTIAIVAIVASGATLFVYELKDPMRKLSREESDGTDLETVELLYQLIDSQYIEKVDHKKLVNGALQGMTDAIGDPHSTFLPEEDAKEFDDSVSGSFEGIGATMTIENDYPKVAEPPIEGSPAAKAKLKQDDVIIKVNGKDVKGEGLQKVVSKVRGKKGTSVKLDILRGDETFVVDIVRDKIPVESVVANIDKTDKSVGYIKIKSFNETTSDEFNDAVTKMRKEGATKFIFDVRGNPGGVLQNVEKMASRFLKDGKVIVKFEDRAKSSYEEVAGKKLDNGEKITEPSVLLMDENSASASEILAAALKANGYDVIGVKSFGKGTVQTLIPIEGNGKLKLTFSKWLTPEGKWIHEKGVTPTIKVDYPKYLKNRIIDQSLHYKEGVISSNVTTLNTYLKELGYKIDEVSELYSEETVEAVKSFQKDQGLKETGEADKETIQSLEEAIMKHWKANDIQYNKALEVVQKNGK</sequence>
<dbReference type="Gene3D" id="3.30.750.44">
    <property type="match status" value="1"/>
</dbReference>
<dbReference type="Gene3D" id="2.30.42.10">
    <property type="match status" value="1"/>
</dbReference>
<keyword evidence="4 5" id="KW-0720">Serine protease</keyword>
<dbReference type="InterPro" id="IPR001478">
    <property type="entry name" value="PDZ"/>
</dbReference>
<proteinExistence type="inferred from homology"/>
<dbReference type="Pfam" id="PF03572">
    <property type="entry name" value="Peptidase_S41"/>
    <property type="match status" value="1"/>
</dbReference>
<dbReference type="InterPro" id="IPR055210">
    <property type="entry name" value="CtpA/B_N"/>
</dbReference>
<feature type="transmembrane region" description="Helical" evidence="6">
    <location>
        <begin position="12"/>
        <end position="33"/>
    </location>
</feature>
<dbReference type="Pfam" id="PF22694">
    <property type="entry name" value="CtpB_N-like"/>
    <property type="match status" value="1"/>
</dbReference>
<dbReference type="GO" id="GO:0030288">
    <property type="term" value="C:outer membrane-bounded periplasmic space"/>
    <property type="evidence" value="ECO:0007669"/>
    <property type="project" value="TreeGrafter"/>
</dbReference>
<dbReference type="InterPro" id="IPR041489">
    <property type="entry name" value="PDZ_6"/>
</dbReference>
<dbReference type="NCBIfam" id="TIGR00225">
    <property type="entry name" value="prc"/>
    <property type="match status" value="1"/>
</dbReference>
<dbReference type="GO" id="GO:0007165">
    <property type="term" value="P:signal transduction"/>
    <property type="evidence" value="ECO:0007669"/>
    <property type="project" value="TreeGrafter"/>
</dbReference>
<dbReference type="SMART" id="SM00245">
    <property type="entry name" value="TSPc"/>
    <property type="match status" value="1"/>
</dbReference>
<dbReference type="RefSeq" id="WP_311867811.1">
    <property type="nucleotide sequence ID" value="NZ_JARQBZ010000009.1"/>
</dbReference>
<evidence type="ECO:0000313" key="8">
    <source>
        <dbReference type="EMBL" id="MDT2833625.1"/>
    </source>
</evidence>
<evidence type="ECO:0000256" key="5">
    <source>
        <dbReference type="RuleBase" id="RU004404"/>
    </source>
</evidence>
<dbReference type="InterPro" id="IPR004447">
    <property type="entry name" value="Peptidase_S41A"/>
</dbReference>
<dbReference type="CDD" id="cd07560">
    <property type="entry name" value="Peptidase_S41_CPP"/>
    <property type="match status" value="1"/>
</dbReference>
<dbReference type="PANTHER" id="PTHR32060:SF30">
    <property type="entry name" value="CARBOXY-TERMINAL PROCESSING PROTEASE CTPA"/>
    <property type="match status" value="1"/>
</dbReference>
<dbReference type="Gene3D" id="3.90.226.10">
    <property type="entry name" value="2-enoyl-CoA Hydratase, Chain A, domain 1"/>
    <property type="match status" value="1"/>
</dbReference>
<keyword evidence="6" id="KW-0472">Membrane</keyword>
<dbReference type="InterPro" id="IPR036365">
    <property type="entry name" value="PGBD-like_sf"/>
</dbReference>
<protein>
    <submittedName>
        <fullName evidence="8">S41 family peptidase</fullName>
    </submittedName>
</protein>
<comment type="similarity">
    <text evidence="1 5">Belongs to the peptidase S41A family.</text>
</comment>
<keyword evidence="2 5" id="KW-0645">Protease</keyword>
<dbReference type="CDD" id="cd06782">
    <property type="entry name" value="cpPDZ_CPP-like"/>
    <property type="match status" value="1"/>
</dbReference>